<evidence type="ECO:0000313" key="3">
    <source>
        <dbReference type="EnsemblMetazoa" id="SMAR008776-PA"/>
    </source>
</evidence>
<evidence type="ECO:0000256" key="1">
    <source>
        <dbReference type="SAM" id="MobiDB-lite"/>
    </source>
</evidence>
<accession>T1J578</accession>
<name>T1J578_STRMM</name>
<evidence type="ECO:0000256" key="2">
    <source>
        <dbReference type="SAM" id="SignalP"/>
    </source>
</evidence>
<dbReference type="AlphaFoldDB" id="T1J578"/>
<feature type="compositionally biased region" description="Polar residues" evidence="1">
    <location>
        <begin position="117"/>
        <end position="137"/>
    </location>
</feature>
<organism evidence="3 4">
    <name type="scientific">Strigamia maritima</name>
    <name type="common">European centipede</name>
    <name type="synonym">Geophilus maritimus</name>
    <dbReference type="NCBI Taxonomy" id="126957"/>
    <lineage>
        <taxon>Eukaryota</taxon>
        <taxon>Metazoa</taxon>
        <taxon>Ecdysozoa</taxon>
        <taxon>Arthropoda</taxon>
        <taxon>Myriapoda</taxon>
        <taxon>Chilopoda</taxon>
        <taxon>Pleurostigmophora</taxon>
        <taxon>Geophilomorpha</taxon>
        <taxon>Linotaeniidae</taxon>
        <taxon>Strigamia</taxon>
    </lineage>
</organism>
<reference evidence="3" key="2">
    <citation type="submission" date="2015-02" db="UniProtKB">
        <authorList>
            <consortium name="EnsemblMetazoa"/>
        </authorList>
    </citation>
    <scope>IDENTIFICATION</scope>
</reference>
<feature type="region of interest" description="Disordered" evidence="1">
    <location>
        <begin position="227"/>
        <end position="344"/>
    </location>
</feature>
<keyword evidence="2" id="KW-0732">Signal</keyword>
<feature type="signal peptide" evidence="2">
    <location>
        <begin position="1"/>
        <end position="18"/>
    </location>
</feature>
<sequence length="460" mass="52398">MKFPIFIFLIFSLDLITCETPTSVLPLTSDQTTIESQLAQTETTTAVTITSKPEKNSKTRKPSCRIVYKNVKAPSHYPTWNKDKLTMACTVCNFKGYKESCVYTDKKIVKNIKENSETSTQLAQESRQSVTITSSTEPMLEKSSKHYIPTFETTASSTIDEKQDEDESNEDENPENSGEETKDKKDESYFSYPTNFVPKEYLDPEYDAKFYEEHDAAANIYHKTPYGVAASNEEDDESSEEKGSTKESRHSYRQKSLPGFDEVRKVLPDVDPLNVDTLKPRKRQKTIEYNEETSFSSDDDESDNAKKSSKMMPRWRGMDSQGESTAPRSRGEHPAQRGGGYTGSYKPPFDMPAFDTKNCKVTYKESPSGGPKMKCMNCKDQSNAYSEECGVEYEEPTKHREVFYNNGKYSPMKEHSSNTGYGSHNAPVQYYYPHYGYSGGKMNSESRIKYPTLLFFSKHF</sequence>
<proteinExistence type="predicted"/>
<dbReference type="EnsemblMetazoa" id="SMAR008776-RA">
    <property type="protein sequence ID" value="SMAR008776-PA"/>
    <property type="gene ID" value="SMAR008776"/>
</dbReference>
<feature type="compositionally biased region" description="Acidic residues" evidence="1">
    <location>
        <begin position="162"/>
        <end position="178"/>
    </location>
</feature>
<dbReference type="Proteomes" id="UP000014500">
    <property type="component" value="Unassembled WGS sequence"/>
</dbReference>
<reference evidence="4" key="1">
    <citation type="submission" date="2011-05" db="EMBL/GenBank/DDBJ databases">
        <authorList>
            <person name="Richards S.R."/>
            <person name="Qu J."/>
            <person name="Jiang H."/>
            <person name="Jhangiani S.N."/>
            <person name="Agravi P."/>
            <person name="Goodspeed R."/>
            <person name="Gross S."/>
            <person name="Mandapat C."/>
            <person name="Jackson L."/>
            <person name="Mathew T."/>
            <person name="Pu L."/>
            <person name="Thornton R."/>
            <person name="Saada N."/>
            <person name="Wilczek-Boney K.B."/>
            <person name="Lee S."/>
            <person name="Kovar C."/>
            <person name="Wu Y."/>
            <person name="Scherer S.E."/>
            <person name="Worley K.C."/>
            <person name="Muzny D.M."/>
            <person name="Gibbs R."/>
        </authorList>
    </citation>
    <scope>NUCLEOTIDE SEQUENCE</scope>
    <source>
        <strain evidence="4">Brora</strain>
    </source>
</reference>
<feature type="chain" id="PRO_5004590195" evidence="2">
    <location>
        <begin position="19"/>
        <end position="460"/>
    </location>
</feature>
<dbReference type="HOGENOM" id="CLU_594916_0_0_1"/>
<feature type="compositionally biased region" description="Basic and acidic residues" evidence="1">
    <location>
        <begin position="240"/>
        <end position="250"/>
    </location>
</feature>
<keyword evidence="4" id="KW-1185">Reference proteome</keyword>
<protein>
    <submittedName>
        <fullName evidence="3">Uncharacterized protein</fullName>
    </submittedName>
</protein>
<feature type="compositionally biased region" description="Basic and acidic residues" evidence="1">
    <location>
        <begin position="179"/>
        <end position="188"/>
    </location>
</feature>
<evidence type="ECO:0000313" key="4">
    <source>
        <dbReference type="Proteomes" id="UP000014500"/>
    </source>
</evidence>
<feature type="region of interest" description="Disordered" evidence="1">
    <location>
        <begin position="116"/>
        <end position="190"/>
    </location>
</feature>
<dbReference type="EMBL" id="JH431852">
    <property type="status" value="NOT_ANNOTATED_CDS"/>
    <property type="molecule type" value="Genomic_DNA"/>
</dbReference>